<sequence>MPSHYQLLINNEWVDPVQGEWFDSLDPYSGEPWARIPRGTREDVDRAAQAAAAAMKGPWSRLSPTARGMLLYKLAGLIEENLELLTEVEARDNGKLRSEVRGQVGYVAKYFYYYAGMADKIQGAVIPMDKPKVFNYTRMEPVGVIGTITPWNSSLLLTAWKVAPALCAGNTIVAKPSEHTSVSLLELAKLFVQAGFPPGVFNVVTGFGKDVGEPLVEHPLVPMIAFTGGDEGGRRVNMAAAAHFKKVTLELGGKSPNIVFDDADLTNAANGVITGIFSAGGQTCMAGSRLLLQESIHDAFVDRLIAIAGKARLGDPSRPDVQMGPVATRPQFDKVVDYIRIAKEEGATCAFGGNVRSGPGFGAGQFVEPTIFTNVSNEMRIAQEEVFGPVLSVLKFKDEDDALRIANDIRFGLAAGVWTKSLHRTMYMSERLQAGTVWINNYRSTSFTTPFGGYKDSGLGREGGMEAVKEFMETKSVWISTDLEMPDPFIRKY</sequence>
<dbReference type="InterPro" id="IPR016160">
    <property type="entry name" value="Ald_DH_CS_CYS"/>
</dbReference>
<dbReference type="InterPro" id="IPR016162">
    <property type="entry name" value="Ald_DH_N"/>
</dbReference>
<reference evidence="5 6" key="1">
    <citation type="submission" date="2016-10" db="EMBL/GenBank/DDBJ databases">
        <title>Complete genome sequences of three Cupriavidus strains isolated from various Malaysian environments.</title>
        <authorList>
            <person name="Abdullah A.A.-A."/>
            <person name="Shafie N.A.H."/>
            <person name="Lau N.S."/>
        </authorList>
    </citation>
    <scope>NUCLEOTIDE SEQUENCE [LARGE SCALE GENOMIC DNA]</scope>
    <source>
        <strain evidence="5 6">USMAA1020</strain>
    </source>
</reference>
<proteinExistence type="inferred from homology"/>
<dbReference type="Gene3D" id="3.40.605.10">
    <property type="entry name" value="Aldehyde Dehydrogenase, Chain A, domain 1"/>
    <property type="match status" value="1"/>
</dbReference>
<dbReference type="Pfam" id="PF00171">
    <property type="entry name" value="Aldedh"/>
    <property type="match status" value="1"/>
</dbReference>
<keyword evidence="1 3" id="KW-0560">Oxidoreductase</keyword>
<accession>A0ABN4TTH1</accession>
<name>A0ABN4TTH1_9BURK</name>
<dbReference type="Proteomes" id="UP000177515">
    <property type="component" value="Chromosome 2"/>
</dbReference>
<dbReference type="CDD" id="cd07114">
    <property type="entry name" value="ALDH_DhaS"/>
    <property type="match status" value="1"/>
</dbReference>
<dbReference type="RefSeq" id="WP_071018500.1">
    <property type="nucleotide sequence ID" value="NZ_CP017755.1"/>
</dbReference>
<evidence type="ECO:0000313" key="5">
    <source>
        <dbReference type="EMBL" id="AOZ10184.1"/>
    </source>
</evidence>
<dbReference type="InterPro" id="IPR016161">
    <property type="entry name" value="Ald_DH/histidinol_DH"/>
</dbReference>
<dbReference type="InterPro" id="IPR016163">
    <property type="entry name" value="Ald_DH_C"/>
</dbReference>
<evidence type="ECO:0000256" key="3">
    <source>
        <dbReference type="RuleBase" id="RU003345"/>
    </source>
</evidence>
<dbReference type="PROSITE" id="PS00070">
    <property type="entry name" value="ALDEHYDE_DEHYDR_CYS"/>
    <property type="match status" value="1"/>
</dbReference>
<dbReference type="EMBL" id="CP017755">
    <property type="protein sequence ID" value="AOZ10184.1"/>
    <property type="molecule type" value="Genomic_DNA"/>
</dbReference>
<evidence type="ECO:0000256" key="2">
    <source>
        <dbReference type="PROSITE-ProRule" id="PRU10007"/>
    </source>
</evidence>
<organism evidence="5 6">
    <name type="scientific">Cupriavidus malaysiensis</name>
    <dbReference type="NCBI Taxonomy" id="367825"/>
    <lineage>
        <taxon>Bacteria</taxon>
        <taxon>Pseudomonadati</taxon>
        <taxon>Pseudomonadota</taxon>
        <taxon>Betaproteobacteria</taxon>
        <taxon>Burkholderiales</taxon>
        <taxon>Burkholderiaceae</taxon>
        <taxon>Cupriavidus</taxon>
    </lineage>
</organism>
<feature type="domain" description="Aldehyde dehydrogenase" evidence="4">
    <location>
        <begin position="13"/>
        <end position="477"/>
    </location>
</feature>
<keyword evidence="6" id="KW-1185">Reference proteome</keyword>
<dbReference type="PANTHER" id="PTHR11699">
    <property type="entry name" value="ALDEHYDE DEHYDROGENASE-RELATED"/>
    <property type="match status" value="1"/>
</dbReference>
<evidence type="ECO:0000259" key="4">
    <source>
        <dbReference type="Pfam" id="PF00171"/>
    </source>
</evidence>
<dbReference type="PROSITE" id="PS00687">
    <property type="entry name" value="ALDEHYDE_DEHYDR_GLU"/>
    <property type="match status" value="1"/>
</dbReference>
<dbReference type="InterPro" id="IPR015590">
    <property type="entry name" value="Aldehyde_DH_dom"/>
</dbReference>
<feature type="active site" evidence="2">
    <location>
        <position position="250"/>
    </location>
</feature>
<dbReference type="InterPro" id="IPR029510">
    <property type="entry name" value="Ald_DH_CS_GLU"/>
</dbReference>
<dbReference type="SUPFAM" id="SSF53720">
    <property type="entry name" value="ALDH-like"/>
    <property type="match status" value="1"/>
</dbReference>
<dbReference type="Gene3D" id="3.40.309.10">
    <property type="entry name" value="Aldehyde Dehydrogenase, Chain A, domain 2"/>
    <property type="match status" value="1"/>
</dbReference>
<protein>
    <submittedName>
        <fullName evidence="5">Carnitine dehydratase</fullName>
    </submittedName>
</protein>
<evidence type="ECO:0000313" key="6">
    <source>
        <dbReference type="Proteomes" id="UP000177515"/>
    </source>
</evidence>
<comment type="similarity">
    <text evidence="3">Belongs to the aldehyde dehydrogenase family.</text>
</comment>
<evidence type="ECO:0000256" key="1">
    <source>
        <dbReference type="ARBA" id="ARBA00023002"/>
    </source>
</evidence>
<gene>
    <name evidence="5" type="ORF">BKK80_31680</name>
</gene>